<gene>
    <name evidence="1" type="ORF">QVH07_02440</name>
</gene>
<evidence type="ECO:0000313" key="1">
    <source>
        <dbReference type="EMBL" id="MDN3202986.1"/>
    </source>
</evidence>
<comment type="caution">
    <text evidence="1">The sequence shown here is derived from an EMBL/GenBank/DDBJ whole genome shotgun (WGS) entry which is preliminary data.</text>
</comment>
<sequence length="210" mass="24258">MSKKQFGNIGKFSKKNLNIKPINIQVTPSNRISNTQLKKLDANGIASIPGIATRRNELIRLPINESWEITPKKLIDKDMVVSEFYGRFTQTSIDVLPEPVFYRRLNAGVDGFLPELRYLVLSFRPEKGKRYRVRIKLKPGDYRNKEVMTSVTGRYNDKWIINDQFNEVLFDFIASTNQIKISPLLSGSRQYHDAWVALPIKQINVDKVED</sequence>
<accession>A0ABT7Y8Z7</accession>
<evidence type="ECO:0000313" key="2">
    <source>
        <dbReference type="Proteomes" id="UP001171916"/>
    </source>
</evidence>
<protein>
    <submittedName>
        <fullName evidence="1">Uncharacterized protein</fullName>
    </submittedName>
</protein>
<dbReference type="EMBL" id="JAUEPH010000001">
    <property type="protein sequence ID" value="MDN3202986.1"/>
    <property type="molecule type" value="Genomic_DNA"/>
</dbReference>
<keyword evidence="2" id="KW-1185">Reference proteome</keyword>
<reference evidence="1" key="1">
    <citation type="submission" date="2023-06" db="EMBL/GenBank/DDBJ databases">
        <title>Robiginitalea aurantiacus sp. nov. and Algoriphagus sediminis sp. nov., isolated from coastal sediment.</title>
        <authorList>
            <person name="Zhou Z.Y."/>
            <person name="An J."/>
            <person name="Jia Y.W."/>
            <person name="Du Z.J."/>
        </authorList>
    </citation>
    <scope>NUCLEOTIDE SEQUENCE</scope>
    <source>
        <strain evidence="1">C2-7</strain>
    </source>
</reference>
<name>A0ABT7Y8Z7_9BACT</name>
<proteinExistence type="predicted"/>
<dbReference type="Proteomes" id="UP001171916">
    <property type="component" value="Unassembled WGS sequence"/>
</dbReference>
<dbReference type="RefSeq" id="WP_289998541.1">
    <property type="nucleotide sequence ID" value="NZ_JAUEPH010000001.1"/>
</dbReference>
<organism evidence="1 2">
    <name type="scientific">Algoriphagus sediminis</name>
    <dbReference type="NCBI Taxonomy" id="3057113"/>
    <lineage>
        <taxon>Bacteria</taxon>
        <taxon>Pseudomonadati</taxon>
        <taxon>Bacteroidota</taxon>
        <taxon>Cytophagia</taxon>
        <taxon>Cytophagales</taxon>
        <taxon>Cyclobacteriaceae</taxon>
        <taxon>Algoriphagus</taxon>
    </lineage>
</organism>